<evidence type="ECO:0000256" key="3">
    <source>
        <dbReference type="ARBA" id="ARBA00022801"/>
    </source>
</evidence>
<evidence type="ECO:0000256" key="4">
    <source>
        <dbReference type="ARBA" id="ARBA00022833"/>
    </source>
</evidence>
<evidence type="ECO:0000313" key="6">
    <source>
        <dbReference type="EMBL" id="ADQ80358.1"/>
    </source>
</evidence>
<dbReference type="HOGENOM" id="CLU_035605_3_1_10"/>
<evidence type="ECO:0000259" key="5">
    <source>
        <dbReference type="Pfam" id="PF24827"/>
    </source>
</evidence>
<reference key="1">
    <citation type="submission" date="2010-11" db="EMBL/GenBank/DDBJ databases">
        <title>The complete genome of Paludibacter propionicigenes DSM 17365.</title>
        <authorList>
            <consortium name="US DOE Joint Genome Institute (JGI-PGF)"/>
            <person name="Lucas S."/>
            <person name="Copeland A."/>
            <person name="Lapidus A."/>
            <person name="Bruce D."/>
            <person name="Goodwin L."/>
            <person name="Pitluck S."/>
            <person name="Kyrpides N."/>
            <person name="Mavromatis K."/>
            <person name="Ivanova N."/>
            <person name="Munk A.C."/>
            <person name="Brettin T."/>
            <person name="Detter J.C."/>
            <person name="Han C."/>
            <person name="Tapia R."/>
            <person name="Land M."/>
            <person name="Hauser L."/>
            <person name="Markowitz V."/>
            <person name="Cheng J.-F."/>
            <person name="Hugenholtz P."/>
            <person name="Woyke T."/>
            <person name="Wu D."/>
            <person name="Gronow S."/>
            <person name="Wellnitz S."/>
            <person name="Brambilla E."/>
            <person name="Klenk H.-P."/>
            <person name="Eisen J.A."/>
        </authorList>
    </citation>
    <scope>NUCLEOTIDE SEQUENCE</scope>
    <source>
        <strain>WB4</strain>
    </source>
</reference>
<organism evidence="6 7">
    <name type="scientific">Paludibacter propionicigenes (strain DSM 17365 / JCM 13257 / WB4)</name>
    <dbReference type="NCBI Taxonomy" id="694427"/>
    <lineage>
        <taxon>Bacteria</taxon>
        <taxon>Pseudomonadati</taxon>
        <taxon>Bacteroidota</taxon>
        <taxon>Bacteroidia</taxon>
        <taxon>Bacteroidales</taxon>
        <taxon>Paludibacteraceae</taxon>
        <taxon>Paludibacter</taxon>
    </lineage>
</organism>
<feature type="domain" description="Succinylglutamate desuccinylase/Aspartoacylase catalytic" evidence="5">
    <location>
        <begin position="30"/>
        <end position="212"/>
    </location>
</feature>
<evidence type="ECO:0000256" key="2">
    <source>
        <dbReference type="ARBA" id="ARBA00022723"/>
    </source>
</evidence>
<sequence length="314" mass="35017">MIKTIISEGLPVDERLLIRKKVIQNGTGPKRICIVTGTHGDELEGQYVCFELIRRLNENIQFLDGTVEVYPALNPLGVDSVTRGIPTFDLDMNRIFPGDPNGHLIEHTAYEIIQDLRGADMVIDIHASNIFLREMPQARINVKMSRKLIPYAKMLNIDFIWIHDAATVLESTLAHSLNVIKTPTIVVEMGIGMRITRDYGNRLVDGIFNMMKKMKMWSGPVSKDISHPMLSTTGEVCFMNAEASGIIIPSVSHSVDVKKGDLLCQIVDPFEGVILQNVLSPVDGVVFTLRTYPVVYEGSLIARIFSKTPCHDSL</sequence>
<evidence type="ECO:0000256" key="1">
    <source>
        <dbReference type="ARBA" id="ARBA00001947"/>
    </source>
</evidence>
<dbReference type="PANTHER" id="PTHR37326">
    <property type="entry name" value="BLL3975 PROTEIN"/>
    <property type="match status" value="1"/>
</dbReference>
<keyword evidence="4" id="KW-0862">Zinc</keyword>
<evidence type="ECO:0000313" key="7">
    <source>
        <dbReference type="Proteomes" id="UP000008718"/>
    </source>
</evidence>
<keyword evidence="3" id="KW-0378">Hydrolase</keyword>
<comment type="cofactor">
    <cofactor evidence="1">
        <name>Zn(2+)</name>
        <dbReference type="ChEBI" id="CHEBI:29105"/>
    </cofactor>
</comment>
<dbReference type="eggNOG" id="COG3608">
    <property type="taxonomic scope" value="Bacteria"/>
</dbReference>
<keyword evidence="2" id="KW-0479">Metal-binding</keyword>
<name>E4T6L4_PALPW</name>
<dbReference type="STRING" id="694427.Palpr_2222"/>
<dbReference type="EMBL" id="CP002345">
    <property type="protein sequence ID" value="ADQ80358.1"/>
    <property type="molecule type" value="Genomic_DNA"/>
</dbReference>
<protein>
    <submittedName>
        <fullName evidence="6">Succinylglutamate desuccinylase/aspartoacylase</fullName>
    </submittedName>
</protein>
<dbReference type="PANTHER" id="PTHR37326:SF1">
    <property type="entry name" value="BLL3975 PROTEIN"/>
    <property type="match status" value="1"/>
</dbReference>
<dbReference type="OrthoDB" id="9782876at2"/>
<keyword evidence="7" id="KW-1185">Reference proteome</keyword>
<dbReference type="Pfam" id="PF24827">
    <property type="entry name" value="AstE_AspA_cat"/>
    <property type="match status" value="1"/>
</dbReference>
<dbReference type="CDD" id="cd06253">
    <property type="entry name" value="M14_ASTE_ASPA-like"/>
    <property type="match status" value="1"/>
</dbReference>
<gene>
    <name evidence="6" type="ordered locus">Palpr_2222</name>
</gene>
<dbReference type="InterPro" id="IPR055438">
    <property type="entry name" value="AstE_AspA_cat"/>
</dbReference>
<proteinExistence type="predicted"/>
<dbReference type="Gene3D" id="3.40.630.10">
    <property type="entry name" value="Zn peptidases"/>
    <property type="match status" value="1"/>
</dbReference>
<reference evidence="6 7" key="2">
    <citation type="journal article" date="2011" name="Stand. Genomic Sci.">
        <title>Complete genome sequence of Paludibacter propionicigenes type strain (WB4).</title>
        <authorList>
            <person name="Gronow S."/>
            <person name="Munk C."/>
            <person name="Lapidus A."/>
            <person name="Nolan M."/>
            <person name="Lucas S."/>
            <person name="Hammon N."/>
            <person name="Deshpande S."/>
            <person name="Cheng J.F."/>
            <person name="Tapia R."/>
            <person name="Han C."/>
            <person name="Goodwin L."/>
            <person name="Pitluck S."/>
            <person name="Liolios K."/>
            <person name="Ivanova N."/>
            <person name="Mavromatis K."/>
            <person name="Mikhailova N."/>
            <person name="Pati A."/>
            <person name="Chen A."/>
            <person name="Palaniappan K."/>
            <person name="Land M."/>
            <person name="Hauser L."/>
            <person name="Chang Y.J."/>
            <person name="Jeffries C.D."/>
            <person name="Brambilla E."/>
            <person name="Rohde M."/>
            <person name="Goker M."/>
            <person name="Detter J.C."/>
            <person name="Woyke T."/>
            <person name="Bristow J."/>
            <person name="Eisen J.A."/>
            <person name="Markowitz V."/>
            <person name="Hugenholtz P."/>
            <person name="Kyrpides N.C."/>
            <person name="Klenk H.P."/>
        </authorList>
    </citation>
    <scope>NUCLEOTIDE SEQUENCE [LARGE SCALE GENOMIC DNA]</scope>
    <source>
        <strain evidence="7">DSM 17365 / JCM 13257 / WB4</strain>
    </source>
</reference>
<dbReference type="Proteomes" id="UP000008718">
    <property type="component" value="Chromosome"/>
</dbReference>
<dbReference type="SUPFAM" id="SSF53187">
    <property type="entry name" value="Zn-dependent exopeptidases"/>
    <property type="match status" value="1"/>
</dbReference>
<dbReference type="GO" id="GO:0046872">
    <property type="term" value="F:metal ion binding"/>
    <property type="evidence" value="ECO:0007669"/>
    <property type="project" value="UniProtKB-KW"/>
</dbReference>
<dbReference type="GO" id="GO:0016788">
    <property type="term" value="F:hydrolase activity, acting on ester bonds"/>
    <property type="evidence" value="ECO:0007669"/>
    <property type="project" value="InterPro"/>
</dbReference>
<dbReference type="RefSeq" id="WP_013445727.1">
    <property type="nucleotide sequence ID" value="NC_014734.1"/>
</dbReference>
<dbReference type="KEGG" id="ppn:Palpr_2222"/>
<dbReference type="InterPro" id="IPR053138">
    <property type="entry name" value="N-alpha-Ac-DABA_deacetylase"/>
</dbReference>
<accession>E4T6L4</accession>
<dbReference type="AlphaFoldDB" id="E4T6L4"/>